<organism evidence="11 12">
    <name type="scientific">Selenomonas ruminantium</name>
    <dbReference type="NCBI Taxonomy" id="971"/>
    <lineage>
        <taxon>Bacteria</taxon>
        <taxon>Bacillati</taxon>
        <taxon>Bacillota</taxon>
        <taxon>Negativicutes</taxon>
        <taxon>Selenomonadales</taxon>
        <taxon>Selenomonadaceae</taxon>
        <taxon>Selenomonas</taxon>
    </lineage>
</organism>
<evidence type="ECO:0000313" key="12">
    <source>
        <dbReference type="Proteomes" id="UP000761380"/>
    </source>
</evidence>
<keyword evidence="9" id="KW-0704">Schiff base</keyword>
<evidence type="ECO:0000256" key="9">
    <source>
        <dbReference type="ARBA" id="ARBA00023270"/>
    </source>
</evidence>
<name>A0A927WUJ8_SELRU</name>
<keyword evidence="8" id="KW-0456">Lyase</keyword>
<evidence type="ECO:0000256" key="2">
    <source>
        <dbReference type="ARBA" id="ARBA00022691"/>
    </source>
</evidence>
<gene>
    <name evidence="11" type="ORF">E7201_07625</name>
</gene>
<keyword evidence="7" id="KW-0865">Zymogen</keyword>
<keyword evidence="3" id="KW-0210">Decarboxylase</keyword>
<dbReference type="GO" id="GO:0008295">
    <property type="term" value="P:spermidine biosynthetic process"/>
    <property type="evidence" value="ECO:0007669"/>
    <property type="project" value="UniProtKB-KW"/>
</dbReference>
<comment type="caution">
    <text evidence="11">The sequence shown here is derived from an EMBL/GenBank/DDBJ whole genome shotgun (WGS) entry which is preliminary data.</text>
</comment>
<evidence type="ECO:0000256" key="6">
    <source>
        <dbReference type="ARBA" id="ARBA00023115"/>
    </source>
</evidence>
<evidence type="ECO:0000256" key="10">
    <source>
        <dbReference type="ARBA" id="ARBA00023317"/>
    </source>
</evidence>
<dbReference type="InterPro" id="IPR016067">
    <property type="entry name" value="S-AdoMet_deCO2ase_core"/>
</dbReference>
<dbReference type="PANTHER" id="PTHR33866:SF2">
    <property type="entry name" value="S-ADENOSYLMETHIONINE DECARBOXYLASE PROENZYME"/>
    <property type="match status" value="1"/>
</dbReference>
<dbReference type="Pfam" id="PF02675">
    <property type="entry name" value="AdoMet_dc"/>
    <property type="match status" value="1"/>
</dbReference>
<keyword evidence="4" id="KW-0068">Autocatalytic cleavage</keyword>
<dbReference type="GO" id="GO:0004014">
    <property type="term" value="F:adenosylmethionine decarboxylase activity"/>
    <property type="evidence" value="ECO:0007669"/>
    <property type="project" value="InterPro"/>
</dbReference>
<keyword evidence="10" id="KW-0670">Pyruvate</keyword>
<dbReference type="Gene3D" id="3.60.90.10">
    <property type="entry name" value="S-adenosylmethionine decarboxylase"/>
    <property type="match status" value="1"/>
</dbReference>
<evidence type="ECO:0000313" key="11">
    <source>
        <dbReference type="EMBL" id="MBE6093018.1"/>
    </source>
</evidence>
<comment type="cofactor">
    <cofactor evidence="1">
        <name>pyruvate</name>
        <dbReference type="ChEBI" id="CHEBI:15361"/>
    </cofactor>
</comment>
<evidence type="ECO:0000256" key="8">
    <source>
        <dbReference type="ARBA" id="ARBA00023239"/>
    </source>
</evidence>
<protein>
    <submittedName>
        <fullName evidence="11">S-adenosylmethionine decarboxylase proenzyme</fullName>
    </submittedName>
</protein>
<dbReference type="PANTHER" id="PTHR33866">
    <property type="entry name" value="S-ADENOSYLMETHIONINE DECARBOXYLASE PROENZYME"/>
    <property type="match status" value="1"/>
</dbReference>
<dbReference type="GO" id="GO:0005829">
    <property type="term" value="C:cytosol"/>
    <property type="evidence" value="ECO:0007669"/>
    <property type="project" value="TreeGrafter"/>
</dbReference>
<dbReference type="EMBL" id="SVBY01000050">
    <property type="protein sequence ID" value="MBE6093018.1"/>
    <property type="molecule type" value="Genomic_DNA"/>
</dbReference>
<proteinExistence type="predicted"/>
<sequence>MKILARHLTADLFNCQNNQLTDKELILDMLKTILQDLQMKLISCVTESPDSEHDAFILLLDKGHITLHVYPQFKYVALDVFLCQEDAEPDKLGQAVRNFFKPDKTKTTVLKRGDFGAPKEIKPKVKTKVAPLRKIHNTGAKVIRILARRNNNQQ</sequence>
<dbReference type="SUPFAM" id="SSF56276">
    <property type="entry name" value="S-adenosylmethionine decarboxylase"/>
    <property type="match status" value="1"/>
</dbReference>
<reference evidence="11" key="1">
    <citation type="submission" date="2019-04" db="EMBL/GenBank/DDBJ databases">
        <title>Evolution of Biomass-Degrading Anaerobic Consortia Revealed by Metagenomics.</title>
        <authorList>
            <person name="Peng X."/>
        </authorList>
    </citation>
    <scope>NUCLEOTIDE SEQUENCE</scope>
    <source>
        <strain evidence="11">SIG240</strain>
    </source>
</reference>
<keyword evidence="2" id="KW-0949">S-adenosyl-L-methionine</keyword>
<evidence type="ECO:0000256" key="1">
    <source>
        <dbReference type="ARBA" id="ARBA00001928"/>
    </source>
</evidence>
<evidence type="ECO:0000256" key="5">
    <source>
        <dbReference type="ARBA" id="ARBA00023066"/>
    </source>
</evidence>
<dbReference type="AlphaFoldDB" id="A0A927WUJ8"/>
<keyword evidence="5" id="KW-0745">Spermidine biosynthesis</keyword>
<evidence type="ECO:0000256" key="4">
    <source>
        <dbReference type="ARBA" id="ARBA00022813"/>
    </source>
</evidence>
<evidence type="ECO:0000256" key="7">
    <source>
        <dbReference type="ARBA" id="ARBA00023145"/>
    </source>
</evidence>
<keyword evidence="6" id="KW-0620">Polyamine biosynthesis</keyword>
<dbReference type="Proteomes" id="UP000761380">
    <property type="component" value="Unassembled WGS sequence"/>
</dbReference>
<accession>A0A927WUJ8</accession>
<evidence type="ECO:0000256" key="3">
    <source>
        <dbReference type="ARBA" id="ARBA00022793"/>
    </source>
</evidence>
<dbReference type="InterPro" id="IPR003826">
    <property type="entry name" value="AdoMetDC_fam_prok"/>
</dbReference>